<comment type="similarity">
    <text evidence="2">Belongs to the GtrA family.</text>
</comment>
<dbReference type="Pfam" id="PF04138">
    <property type="entry name" value="GtrA_DPMS_TM"/>
    <property type="match status" value="1"/>
</dbReference>
<comment type="caution">
    <text evidence="8">The sequence shown here is derived from an EMBL/GenBank/DDBJ whole genome shotgun (WGS) entry which is preliminary data.</text>
</comment>
<dbReference type="InterPro" id="IPR051401">
    <property type="entry name" value="GtrA_CellWall_Glycosyl"/>
</dbReference>
<dbReference type="PANTHER" id="PTHR38459:SF1">
    <property type="entry name" value="PROPHAGE BACTOPRENOL-LINKED GLUCOSE TRANSLOCASE HOMOLOG"/>
    <property type="match status" value="1"/>
</dbReference>
<feature type="transmembrane region" description="Helical" evidence="6">
    <location>
        <begin position="115"/>
        <end position="134"/>
    </location>
</feature>
<accession>A0ABU7VQP4</accession>
<feature type="transmembrane region" description="Helical" evidence="6">
    <location>
        <begin position="21"/>
        <end position="39"/>
    </location>
</feature>
<evidence type="ECO:0000259" key="7">
    <source>
        <dbReference type="Pfam" id="PF04138"/>
    </source>
</evidence>
<dbReference type="InterPro" id="IPR007267">
    <property type="entry name" value="GtrA_DPMS_TM"/>
</dbReference>
<dbReference type="Proteomes" id="UP001306950">
    <property type="component" value="Unassembled WGS sequence"/>
</dbReference>
<evidence type="ECO:0000256" key="5">
    <source>
        <dbReference type="ARBA" id="ARBA00023136"/>
    </source>
</evidence>
<evidence type="ECO:0000256" key="3">
    <source>
        <dbReference type="ARBA" id="ARBA00022692"/>
    </source>
</evidence>
<feature type="transmembrane region" description="Helical" evidence="6">
    <location>
        <begin position="51"/>
        <end position="68"/>
    </location>
</feature>
<protein>
    <submittedName>
        <fullName evidence="8">GtrA family protein</fullName>
    </submittedName>
</protein>
<reference evidence="8 9" key="1">
    <citation type="submission" date="2024-02" db="EMBL/GenBank/DDBJ databases">
        <title>A nitrogen-fixing paenibacillus bacterium.</title>
        <authorList>
            <person name="Zhang W.L."/>
            <person name="Chen S.F."/>
        </authorList>
    </citation>
    <scope>NUCLEOTIDE SEQUENCE [LARGE SCALE GENOMIC DNA]</scope>
    <source>
        <strain evidence="8 9">M1</strain>
    </source>
</reference>
<proteinExistence type="inferred from homology"/>
<keyword evidence="9" id="KW-1185">Reference proteome</keyword>
<dbReference type="RefSeq" id="WP_331846330.1">
    <property type="nucleotide sequence ID" value="NZ_JAZHPZ010000004.1"/>
</dbReference>
<evidence type="ECO:0000256" key="2">
    <source>
        <dbReference type="ARBA" id="ARBA00009399"/>
    </source>
</evidence>
<evidence type="ECO:0000256" key="4">
    <source>
        <dbReference type="ARBA" id="ARBA00022989"/>
    </source>
</evidence>
<sequence length="158" mass="18072">MQVKRSAVHRFKPSLLQFAKFNMVGVINTAIDFACFALLTEWGAEHGIAQIFSYSAGMVNSFLMNRRYTFDDRRMANTNRRGPDAKRFIRFVALNLIVLALSLVLLRLMSFFPEVHVLLAKAGVTFVTVILNFYGSRKWVFRRNLDTVENSLPSSTED</sequence>
<organism evidence="8 9">
    <name type="scientific">Paenibacillus haidiansis</name>
    <dbReference type="NCBI Taxonomy" id="1574488"/>
    <lineage>
        <taxon>Bacteria</taxon>
        <taxon>Bacillati</taxon>
        <taxon>Bacillota</taxon>
        <taxon>Bacilli</taxon>
        <taxon>Bacillales</taxon>
        <taxon>Paenibacillaceae</taxon>
        <taxon>Paenibacillus</taxon>
    </lineage>
</organism>
<evidence type="ECO:0000313" key="9">
    <source>
        <dbReference type="Proteomes" id="UP001306950"/>
    </source>
</evidence>
<feature type="domain" description="GtrA/DPMS transmembrane" evidence="7">
    <location>
        <begin position="20"/>
        <end position="141"/>
    </location>
</feature>
<dbReference type="EMBL" id="JAZHPZ010000004">
    <property type="protein sequence ID" value="MEF2966094.1"/>
    <property type="molecule type" value="Genomic_DNA"/>
</dbReference>
<keyword evidence="4 6" id="KW-1133">Transmembrane helix</keyword>
<dbReference type="PANTHER" id="PTHR38459">
    <property type="entry name" value="PROPHAGE BACTOPRENOL-LINKED GLUCOSE TRANSLOCASE HOMOLOG"/>
    <property type="match status" value="1"/>
</dbReference>
<gene>
    <name evidence="8" type="ORF">V3851_09655</name>
</gene>
<evidence type="ECO:0000256" key="1">
    <source>
        <dbReference type="ARBA" id="ARBA00004141"/>
    </source>
</evidence>
<comment type="subcellular location">
    <subcellularLocation>
        <location evidence="1">Membrane</location>
        <topology evidence="1">Multi-pass membrane protein</topology>
    </subcellularLocation>
</comment>
<name>A0ABU7VQP4_9BACL</name>
<keyword evidence="5 6" id="KW-0472">Membrane</keyword>
<evidence type="ECO:0000313" key="8">
    <source>
        <dbReference type="EMBL" id="MEF2966094.1"/>
    </source>
</evidence>
<feature type="transmembrane region" description="Helical" evidence="6">
    <location>
        <begin position="88"/>
        <end position="109"/>
    </location>
</feature>
<evidence type="ECO:0000256" key="6">
    <source>
        <dbReference type="SAM" id="Phobius"/>
    </source>
</evidence>
<keyword evidence="3 6" id="KW-0812">Transmembrane</keyword>